<protein>
    <recommendedName>
        <fullName evidence="3">Ribbon-helix-helix protein CopG domain-containing protein</fullName>
    </recommendedName>
</protein>
<organism evidence="2">
    <name type="scientific">marine sediment metagenome</name>
    <dbReference type="NCBI Taxonomy" id="412755"/>
    <lineage>
        <taxon>unclassified sequences</taxon>
        <taxon>metagenomes</taxon>
        <taxon>ecological metagenomes</taxon>
    </lineage>
</organism>
<name>X1RC05_9ZZZZ</name>
<proteinExistence type="predicted"/>
<sequence>MNGEKNTPEVEPKPEPEPKPEKTTVSLNLELPIEINERLKALAELWRMSKKQAAQKLLTETIEHRAGIRGL</sequence>
<evidence type="ECO:0008006" key="3">
    <source>
        <dbReference type="Google" id="ProtNLM"/>
    </source>
</evidence>
<feature type="compositionally biased region" description="Basic and acidic residues" evidence="1">
    <location>
        <begin position="1"/>
        <end position="22"/>
    </location>
</feature>
<dbReference type="EMBL" id="BARW01007924">
    <property type="protein sequence ID" value="GAI78088.1"/>
    <property type="molecule type" value="Genomic_DNA"/>
</dbReference>
<evidence type="ECO:0000313" key="2">
    <source>
        <dbReference type="EMBL" id="GAI78088.1"/>
    </source>
</evidence>
<feature type="region of interest" description="Disordered" evidence="1">
    <location>
        <begin position="1"/>
        <end position="23"/>
    </location>
</feature>
<dbReference type="AlphaFoldDB" id="X1RC05"/>
<accession>X1RC05</accession>
<gene>
    <name evidence="2" type="ORF">S12H4_16393</name>
</gene>
<evidence type="ECO:0000256" key="1">
    <source>
        <dbReference type="SAM" id="MobiDB-lite"/>
    </source>
</evidence>
<comment type="caution">
    <text evidence="2">The sequence shown here is derived from an EMBL/GenBank/DDBJ whole genome shotgun (WGS) entry which is preliminary data.</text>
</comment>
<reference evidence="2" key="1">
    <citation type="journal article" date="2014" name="Front. Microbiol.">
        <title>High frequency of phylogenetically diverse reductive dehalogenase-homologous genes in deep subseafloor sedimentary metagenomes.</title>
        <authorList>
            <person name="Kawai M."/>
            <person name="Futagami T."/>
            <person name="Toyoda A."/>
            <person name="Takaki Y."/>
            <person name="Nishi S."/>
            <person name="Hori S."/>
            <person name="Arai W."/>
            <person name="Tsubouchi T."/>
            <person name="Morono Y."/>
            <person name="Uchiyama I."/>
            <person name="Ito T."/>
            <person name="Fujiyama A."/>
            <person name="Inagaki F."/>
            <person name="Takami H."/>
        </authorList>
    </citation>
    <scope>NUCLEOTIDE SEQUENCE</scope>
    <source>
        <strain evidence="2">Expedition CK06-06</strain>
    </source>
</reference>